<feature type="compositionally biased region" description="Basic and acidic residues" evidence="5">
    <location>
        <begin position="84"/>
        <end position="93"/>
    </location>
</feature>
<evidence type="ECO:0000256" key="4">
    <source>
        <dbReference type="ARBA" id="ARBA00022840"/>
    </source>
</evidence>
<evidence type="ECO:0000313" key="7">
    <source>
        <dbReference type="Proteomes" id="UP000233837"/>
    </source>
</evidence>
<keyword evidence="6" id="KW-0430">Lectin</keyword>
<keyword evidence="1" id="KW-0808">Transferase</keyword>
<dbReference type="Gene3D" id="1.10.510.10">
    <property type="entry name" value="Transferase(Phosphotransferase) domain 1"/>
    <property type="match status" value="1"/>
</dbReference>
<feature type="region of interest" description="Disordered" evidence="5">
    <location>
        <begin position="84"/>
        <end position="113"/>
    </location>
</feature>
<dbReference type="Proteomes" id="UP000233837">
    <property type="component" value="Unassembled WGS sequence"/>
</dbReference>
<name>A0A2I0VHA7_9ASPA</name>
<keyword evidence="3 6" id="KW-0418">Kinase</keyword>
<dbReference type="GO" id="GO:0005524">
    <property type="term" value="F:ATP binding"/>
    <property type="evidence" value="ECO:0007669"/>
    <property type="project" value="UniProtKB-KW"/>
</dbReference>
<reference evidence="6 7" key="2">
    <citation type="journal article" date="2017" name="Nature">
        <title>The Apostasia genome and the evolution of orchids.</title>
        <authorList>
            <person name="Zhang G.Q."/>
            <person name="Liu K.W."/>
            <person name="Li Z."/>
            <person name="Lohaus R."/>
            <person name="Hsiao Y.Y."/>
            <person name="Niu S.C."/>
            <person name="Wang J.Y."/>
            <person name="Lin Y.C."/>
            <person name="Xu Q."/>
            <person name="Chen L.J."/>
            <person name="Yoshida K."/>
            <person name="Fujiwara S."/>
            <person name="Wang Z.W."/>
            <person name="Zhang Y.Q."/>
            <person name="Mitsuda N."/>
            <person name="Wang M."/>
            <person name="Liu G.H."/>
            <person name="Pecoraro L."/>
            <person name="Huang H.X."/>
            <person name="Xiao X.J."/>
            <person name="Lin M."/>
            <person name="Wu X.Y."/>
            <person name="Wu W.L."/>
            <person name="Chen Y.Y."/>
            <person name="Chang S.B."/>
            <person name="Sakamoto S."/>
            <person name="Ohme-Takagi M."/>
            <person name="Yagi M."/>
            <person name="Zeng S.J."/>
            <person name="Shen C.Y."/>
            <person name="Yeh C.M."/>
            <person name="Luo Y.B."/>
            <person name="Tsai W.C."/>
            <person name="Van de Peer Y."/>
            <person name="Liu Z.J."/>
        </authorList>
    </citation>
    <scope>NUCLEOTIDE SEQUENCE [LARGE SCALE GENOMIC DNA]</scope>
    <source>
        <tissue evidence="6">The whole plant</tissue>
    </source>
</reference>
<keyword evidence="7" id="KW-1185">Reference proteome</keyword>
<evidence type="ECO:0000256" key="1">
    <source>
        <dbReference type="ARBA" id="ARBA00022679"/>
    </source>
</evidence>
<dbReference type="AlphaFoldDB" id="A0A2I0VHA7"/>
<organism evidence="6 7">
    <name type="scientific">Dendrobium catenatum</name>
    <dbReference type="NCBI Taxonomy" id="906689"/>
    <lineage>
        <taxon>Eukaryota</taxon>
        <taxon>Viridiplantae</taxon>
        <taxon>Streptophyta</taxon>
        <taxon>Embryophyta</taxon>
        <taxon>Tracheophyta</taxon>
        <taxon>Spermatophyta</taxon>
        <taxon>Magnoliopsida</taxon>
        <taxon>Liliopsida</taxon>
        <taxon>Asparagales</taxon>
        <taxon>Orchidaceae</taxon>
        <taxon>Epidendroideae</taxon>
        <taxon>Malaxideae</taxon>
        <taxon>Dendrobiinae</taxon>
        <taxon>Dendrobium</taxon>
    </lineage>
</organism>
<sequence length="113" mass="12502">MPKDTAEGFVSEVSEMESEDRLLEAADERLGGGFNPEEMMKLLKVGLACTVVDRERRPTMAWVLKVLNGEVELEEMQKREAEMVESVERREEAAVVSGLSGSTDSKGKAKVVQ</sequence>
<accession>A0A2I0VHA7</accession>
<evidence type="ECO:0000256" key="5">
    <source>
        <dbReference type="SAM" id="MobiDB-lite"/>
    </source>
</evidence>
<dbReference type="EMBL" id="KZ504240">
    <property type="protein sequence ID" value="PKU62791.1"/>
    <property type="molecule type" value="Genomic_DNA"/>
</dbReference>
<keyword evidence="6" id="KW-0675">Receptor</keyword>
<dbReference type="PANTHER" id="PTHR47973">
    <property type="entry name" value="CYSTEINE-RICH RECEPTOR-LIKE PROTEIN KINASE 3"/>
    <property type="match status" value="1"/>
</dbReference>
<reference evidence="6 7" key="1">
    <citation type="journal article" date="2016" name="Sci. Rep.">
        <title>The Dendrobium catenatum Lindl. genome sequence provides insights into polysaccharide synthase, floral development and adaptive evolution.</title>
        <authorList>
            <person name="Zhang G.Q."/>
            <person name="Xu Q."/>
            <person name="Bian C."/>
            <person name="Tsai W.C."/>
            <person name="Yeh C.M."/>
            <person name="Liu K.W."/>
            <person name="Yoshida K."/>
            <person name="Zhang L.S."/>
            <person name="Chang S.B."/>
            <person name="Chen F."/>
            <person name="Shi Y."/>
            <person name="Su Y.Y."/>
            <person name="Zhang Y.Q."/>
            <person name="Chen L.J."/>
            <person name="Yin Y."/>
            <person name="Lin M."/>
            <person name="Huang H."/>
            <person name="Deng H."/>
            <person name="Wang Z.W."/>
            <person name="Zhu S.L."/>
            <person name="Zhao X."/>
            <person name="Deng C."/>
            <person name="Niu S.C."/>
            <person name="Huang J."/>
            <person name="Wang M."/>
            <person name="Liu G.H."/>
            <person name="Yang H.J."/>
            <person name="Xiao X.J."/>
            <person name="Hsiao Y.Y."/>
            <person name="Wu W.L."/>
            <person name="Chen Y.Y."/>
            <person name="Mitsuda N."/>
            <person name="Ohme-Takagi M."/>
            <person name="Luo Y.B."/>
            <person name="Van de Peer Y."/>
            <person name="Liu Z.J."/>
        </authorList>
    </citation>
    <scope>NUCLEOTIDE SEQUENCE [LARGE SCALE GENOMIC DNA]</scope>
    <source>
        <tissue evidence="6">The whole plant</tissue>
    </source>
</reference>
<gene>
    <name evidence="6" type="primary">LECRKS7</name>
    <name evidence="6" type="ORF">MA16_Dca028247</name>
</gene>
<dbReference type="GO" id="GO:0016301">
    <property type="term" value="F:kinase activity"/>
    <property type="evidence" value="ECO:0007669"/>
    <property type="project" value="UniProtKB-KW"/>
</dbReference>
<keyword evidence="4" id="KW-0067">ATP-binding</keyword>
<evidence type="ECO:0000313" key="6">
    <source>
        <dbReference type="EMBL" id="PKU62791.1"/>
    </source>
</evidence>
<protein>
    <submittedName>
        <fullName evidence="6">Putative L-type lectin-domain containing receptor kinase S.7</fullName>
    </submittedName>
</protein>
<evidence type="ECO:0000256" key="2">
    <source>
        <dbReference type="ARBA" id="ARBA00022741"/>
    </source>
</evidence>
<keyword evidence="2" id="KW-0547">Nucleotide-binding</keyword>
<proteinExistence type="predicted"/>
<dbReference type="InterPro" id="IPR052059">
    <property type="entry name" value="CR_Ser/Thr_kinase"/>
</dbReference>
<evidence type="ECO:0000256" key="3">
    <source>
        <dbReference type="ARBA" id="ARBA00022777"/>
    </source>
</evidence>
<dbReference type="GO" id="GO:0030246">
    <property type="term" value="F:carbohydrate binding"/>
    <property type="evidence" value="ECO:0007669"/>
    <property type="project" value="UniProtKB-KW"/>
</dbReference>